<proteinExistence type="predicted"/>
<dbReference type="AlphaFoldDB" id="A0A0V0GQA8"/>
<sequence>MVLLPLRDSHVCSKLLRGDRNNSIITQCIRQSIQTLLTNTIITCLPCSLMLNLSSLPNNFIINIKQHLQQNTKQPIDKLWQLPYHP</sequence>
<evidence type="ECO:0000313" key="1">
    <source>
        <dbReference type="EMBL" id="JAP10404.1"/>
    </source>
</evidence>
<accession>A0A0V0GQA8</accession>
<reference evidence="1" key="1">
    <citation type="submission" date="2015-12" db="EMBL/GenBank/DDBJ databases">
        <title>Gene expression during late stages of embryo sac development: a critical building block for successful pollen-pistil interactions.</title>
        <authorList>
            <person name="Liu Y."/>
            <person name="Joly V."/>
            <person name="Sabar M."/>
            <person name="Matton D.P."/>
        </authorList>
    </citation>
    <scope>NUCLEOTIDE SEQUENCE</scope>
</reference>
<name>A0A0V0GQA8_SOLCH</name>
<organism evidence="1">
    <name type="scientific">Solanum chacoense</name>
    <name type="common">Chaco potato</name>
    <dbReference type="NCBI Taxonomy" id="4108"/>
    <lineage>
        <taxon>Eukaryota</taxon>
        <taxon>Viridiplantae</taxon>
        <taxon>Streptophyta</taxon>
        <taxon>Embryophyta</taxon>
        <taxon>Tracheophyta</taxon>
        <taxon>Spermatophyta</taxon>
        <taxon>Magnoliopsida</taxon>
        <taxon>eudicotyledons</taxon>
        <taxon>Gunneridae</taxon>
        <taxon>Pentapetalae</taxon>
        <taxon>asterids</taxon>
        <taxon>lamiids</taxon>
        <taxon>Solanales</taxon>
        <taxon>Solanaceae</taxon>
        <taxon>Solanoideae</taxon>
        <taxon>Solaneae</taxon>
        <taxon>Solanum</taxon>
    </lineage>
</organism>
<dbReference type="EMBL" id="GEDG01033176">
    <property type="protein sequence ID" value="JAP10404.1"/>
    <property type="molecule type" value="Transcribed_RNA"/>
</dbReference>
<protein>
    <submittedName>
        <fullName evidence="1">Putative ovule protein</fullName>
    </submittedName>
</protein>